<evidence type="ECO:0000313" key="10">
    <source>
        <dbReference type="Proteomes" id="UP000023772"/>
    </source>
</evidence>
<evidence type="ECO:0000256" key="2">
    <source>
        <dbReference type="ARBA" id="ARBA00022801"/>
    </source>
</evidence>
<evidence type="ECO:0000313" key="11">
    <source>
        <dbReference type="Proteomes" id="UP000181981"/>
    </source>
</evidence>
<protein>
    <submittedName>
        <fullName evidence="9">Alpha-N-arabinofuranosidase</fullName>
    </submittedName>
    <submittedName>
        <fullName evidence="8">Beta-xylosidase</fullName>
    </submittedName>
</protein>
<sequence>MKLNYFIQLLMTTLVLAGVFIFNSCQSISGSGNPKFANDSMVANFDYFTYKGNDDFYNNNPLPGDDYYYNPILPGWYSDPSVCTNGKDYFLVTSTFSYFPGVPIFHSTDMLNWKQIGNVLNRPEQLPLDGQGISRGIFAPAISYNPHNETYYMITTNMQGGNFLVKTQDPFGDWSDPIWLPDVHGIDPSLFFDENGKAYIVNNDEPDGGSTYEGHRAIRGIEYDVETDKTVGESIMLVNGGVRLSEKPIWIEGPHLYKFNGSYYLMCAEGGTSVDHREVIFKSDAPFGNYVPWDKNPILTQKHLNPNRELPVTCAGHADIIQKDNGQWWSVFLACRPIDNKFENLGRETFMMPIRWSRDGFPYMTKNDEVVPRIIRMEGVKRDSSVPFGNFEKNDDFNTTELGMEWLTIRGDAAGLYNLNENPGFLTLKCAEVTTNELKVPAFVGRRLQHHKFESTTKMYFTPGSETESAGMVLMKNEEHQYLLVVEKVNGQKAVRVKMLSDTAIEVIGSETINAEDEPVRLKITSNGTEFSFYYAVDDKDWKLLADKVDASYLSTARAGGFTGTTIGMYASGKKIEFIQ</sequence>
<dbReference type="InterPro" id="IPR013320">
    <property type="entry name" value="ConA-like_dom_sf"/>
</dbReference>
<proteinExistence type="inferred from homology"/>
<dbReference type="GO" id="GO:0004553">
    <property type="term" value="F:hydrolase activity, hydrolyzing O-glycosyl compounds"/>
    <property type="evidence" value="ECO:0007669"/>
    <property type="project" value="InterPro"/>
</dbReference>
<feature type="active site" description="Proton donor" evidence="4">
    <location>
        <position position="252"/>
    </location>
</feature>
<dbReference type="GO" id="GO:0005975">
    <property type="term" value="P:carbohydrate metabolic process"/>
    <property type="evidence" value="ECO:0007669"/>
    <property type="project" value="InterPro"/>
</dbReference>
<dbReference type="Gene3D" id="2.60.120.200">
    <property type="match status" value="1"/>
</dbReference>
<dbReference type="STRING" id="1168034.FH5T_02215"/>
<keyword evidence="10" id="KW-1185">Reference proteome</keyword>
<dbReference type="RefSeq" id="WP_038555038.1">
    <property type="nucleotide sequence ID" value="NZ_FOHT01000014.1"/>
</dbReference>
<reference evidence="9 11" key="2">
    <citation type="submission" date="2016-10" db="EMBL/GenBank/DDBJ databases">
        <authorList>
            <person name="de Groot N.N."/>
        </authorList>
    </citation>
    <scope>NUCLEOTIDE SEQUENCE [LARGE SCALE GENOMIC DNA]</scope>
    <source>
        <strain evidence="9 11">DSM 25947</strain>
    </source>
</reference>
<dbReference type="OrthoDB" id="9801455at2"/>
<dbReference type="SUPFAM" id="SSF49899">
    <property type="entry name" value="Concanavalin A-like lectins/glucanases"/>
    <property type="match status" value="1"/>
</dbReference>
<evidence type="ECO:0000259" key="7">
    <source>
        <dbReference type="Pfam" id="PF17851"/>
    </source>
</evidence>
<dbReference type="CDD" id="cd18617">
    <property type="entry name" value="GH43_XynB-like"/>
    <property type="match status" value="1"/>
</dbReference>
<accession>X5DCX7</accession>
<dbReference type="eggNOG" id="COG3507">
    <property type="taxonomic scope" value="Bacteria"/>
</dbReference>
<dbReference type="Pfam" id="PF17851">
    <property type="entry name" value="GH43_C2"/>
    <property type="match status" value="1"/>
</dbReference>
<comment type="similarity">
    <text evidence="1 6">Belongs to the glycosyl hydrolase 43 family.</text>
</comment>
<organism evidence="9 11">
    <name type="scientific">Draconibacterium orientale</name>
    <dbReference type="NCBI Taxonomy" id="1168034"/>
    <lineage>
        <taxon>Bacteria</taxon>
        <taxon>Pseudomonadati</taxon>
        <taxon>Bacteroidota</taxon>
        <taxon>Bacteroidia</taxon>
        <taxon>Marinilabiliales</taxon>
        <taxon>Prolixibacteraceae</taxon>
        <taxon>Draconibacterium</taxon>
    </lineage>
</organism>
<keyword evidence="2 6" id="KW-0378">Hydrolase</keyword>
<feature type="site" description="Important for catalytic activity, responsible for pKa modulation of the active site Glu and correct orientation of both the proton donor and substrate" evidence="5">
    <location>
        <position position="187"/>
    </location>
</feature>
<feature type="domain" description="Beta-xylosidase C-terminal Concanavalin A-like" evidence="7">
    <location>
        <begin position="394"/>
        <end position="574"/>
    </location>
</feature>
<dbReference type="EMBL" id="CP007451">
    <property type="protein sequence ID" value="AHW58794.1"/>
    <property type="molecule type" value="Genomic_DNA"/>
</dbReference>
<dbReference type="InterPro" id="IPR051795">
    <property type="entry name" value="Glycosyl_Hydrlase_43"/>
</dbReference>
<evidence type="ECO:0000256" key="4">
    <source>
        <dbReference type="PIRSR" id="PIRSR606710-1"/>
    </source>
</evidence>
<keyword evidence="3 6" id="KW-0326">Glycosidase</keyword>
<dbReference type="Gene3D" id="2.115.10.20">
    <property type="entry name" value="Glycosyl hydrolase domain, family 43"/>
    <property type="match status" value="1"/>
</dbReference>
<dbReference type="KEGG" id="dori:FH5T_02215"/>
<dbReference type="AlphaFoldDB" id="X5DCX7"/>
<dbReference type="SUPFAM" id="SSF75005">
    <property type="entry name" value="Arabinanase/levansucrase/invertase"/>
    <property type="match status" value="1"/>
</dbReference>
<dbReference type="InterPro" id="IPR041542">
    <property type="entry name" value="GH43_C2"/>
</dbReference>
<dbReference type="HOGENOM" id="CLU_016508_2_0_10"/>
<dbReference type="PANTHER" id="PTHR42812:SF12">
    <property type="entry name" value="BETA-XYLOSIDASE-RELATED"/>
    <property type="match status" value="1"/>
</dbReference>
<feature type="active site" description="Proton acceptor" evidence="4">
    <location>
        <position position="79"/>
    </location>
</feature>
<evidence type="ECO:0000256" key="5">
    <source>
        <dbReference type="PIRSR" id="PIRSR606710-2"/>
    </source>
</evidence>
<evidence type="ECO:0000256" key="6">
    <source>
        <dbReference type="RuleBase" id="RU361187"/>
    </source>
</evidence>
<dbReference type="Proteomes" id="UP000023772">
    <property type="component" value="Chromosome"/>
</dbReference>
<evidence type="ECO:0000313" key="8">
    <source>
        <dbReference type="EMBL" id="AHW58794.1"/>
    </source>
</evidence>
<evidence type="ECO:0000256" key="3">
    <source>
        <dbReference type="ARBA" id="ARBA00023295"/>
    </source>
</evidence>
<gene>
    <name evidence="8" type="ORF">FH5T_02215</name>
    <name evidence="9" type="ORF">SAMN05444285_11442</name>
</gene>
<dbReference type="InterPro" id="IPR006710">
    <property type="entry name" value="Glyco_hydro_43"/>
</dbReference>
<dbReference type="InterPro" id="IPR023296">
    <property type="entry name" value="Glyco_hydro_beta-prop_sf"/>
</dbReference>
<dbReference type="PANTHER" id="PTHR42812">
    <property type="entry name" value="BETA-XYLOSIDASE"/>
    <property type="match status" value="1"/>
</dbReference>
<evidence type="ECO:0000313" key="9">
    <source>
        <dbReference type="EMBL" id="SET48378.1"/>
    </source>
</evidence>
<evidence type="ECO:0000256" key="1">
    <source>
        <dbReference type="ARBA" id="ARBA00009865"/>
    </source>
</evidence>
<dbReference type="Pfam" id="PF04616">
    <property type="entry name" value="Glyco_hydro_43"/>
    <property type="match status" value="1"/>
</dbReference>
<name>X5DCX7_9BACT</name>
<dbReference type="Proteomes" id="UP000181981">
    <property type="component" value="Unassembled WGS sequence"/>
</dbReference>
<reference evidence="8 10" key="1">
    <citation type="submission" date="2014-03" db="EMBL/GenBank/DDBJ databases">
        <title>Complete genome sequence of a deeply braunched marine Bacteroidia bacterium Draconibacterium orientale type strain FH5T.</title>
        <authorList>
            <person name="Li X."/>
            <person name="Wang X."/>
            <person name="Xie Z."/>
            <person name="Du Z."/>
            <person name="Chen G."/>
        </authorList>
    </citation>
    <scope>NUCLEOTIDE SEQUENCE [LARGE SCALE GENOMIC DNA]</scope>
    <source>
        <strain evidence="8 10">FH5</strain>
    </source>
</reference>
<dbReference type="EMBL" id="FOHT01000014">
    <property type="protein sequence ID" value="SET48378.1"/>
    <property type="molecule type" value="Genomic_DNA"/>
</dbReference>